<reference evidence="5" key="2">
    <citation type="submission" date="2021-04" db="EMBL/GenBank/DDBJ databases">
        <authorList>
            <person name="Gilroy R."/>
        </authorList>
    </citation>
    <scope>NUCLEOTIDE SEQUENCE</scope>
    <source>
        <strain evidence="5">6627</strain>
    </source>
</reference>
<keyword evidence="3" id="KW-0788">Thiol protease</keyword>
<evidence type="ECO:0000256" key="2">
    <source>
        <dbReference type="ARBA" id="ARBA00022801"/>
    </source>
</evidence>
<evidence type="ECO:0000313" key="5">
    <source>
        <dbReference type="EMBL" id="HIX01790.1"/>
    </source>
</evidence>
<reference evidence="5" key="1">
    <citation type="journal article" date="2021" name="PeerJ">
        <title>Extensive microbial diversity within the chicken gut microbiome revealed by metagenomics and culture.</title>
        <authorList>
            <person name="Gilroy R."/>
            <person name="Ravi A."/>
            <person name="Getino M."/>
            <person name="Pursley I."/>
            <person name="Horton D.L."/>
            <person name="Alikhan N.F."/>
            <person name="Baker D."/>
            <person name="Gharbi K."/>
            <person name="Hall N."/>
            <person name="Watson M."/>
            <person name="Adriaenssens E.M."/>
            <person name="Foster-Nyarko E."/>
            <person name="Jarju S."/>
            <person name="Secka A."/>
            <person name="Antonio M."/>
            <person name="Oren A."/>
            <person name="Chaudhuri R.R."/>
            <person name="La Ragione R."/>
            <person name="Hildebrand F."/>
            <person name="Pallen M.J."/>
        </authorList>
    </citation>
    <scope>NUCLEOTIDE SEQUENCE</scope>
    <source>
        <strain evidence="5">6627</strain>
    </source>
</reference>
<dbReference type="CDD" id="cd06165">
    <property type="entry name" value="Sortase_A"/>
    <property type="match status" value="1"/>
</dbReference>
<keyword evidence="1" id="KW-0645">Protease</keyword>
<dbReference type="Gene3D" id="2.40.260.10">
    <property type="entry name" value="Sortase"/>
    <property type="match status" value="1"/>
</dbReference>
<sequence length="159" mass="17771">MSHPEVHVIGAVYNEKMHLNTPIANGVDNTIFSLCAGTLKPHEKMGQGNYVLAAHNVDDRSHALFSPLYRNCHKGDEISVTDFNTAYTFRIDKIKVVSANDVSILTDTRQPILTLVTCDSSNSKRVVYVGRLVTIAKYSKLPQHTRDFLTPKYKIKGLI</sequence>
<dbReference type="AlphaFoldDB" id="A0A9D1UWK8"/>
<comment type="caution">
    <text evidence="5">The sequence shown here is derived from an EMBL/GenBank/DDBJ whole genome shotgun (WGS) entry which is preliminary data.</text>
</comment>
<feature type="active site" description="Proton donor/acceptor" evidence="4">
    <location>
        <position position="55"/>
    </location>
</feature>
<dbReference type="InterPro" id="IPR005754">
    <property type="entry name" value="Sortase"/>
</dbReference>
<dbReference type="SUPFAM" id="SSF63817">
    <property type="entry name" value="Sortase"/>
    <property type="match status" value="1"/>
</dbReference>
<keyword evidence="2" id="KW-0378">Hydrolase</keyword>
<accession>A0A9D1UWK8</accession>
<dbReference type="NCBIfam" id="TIGR01076">
    <property type="entry name" value="sortase_fam"/>
    <property type="match status" value="1"/>
</dbReference>
<dbReference type="InterPro" id="IPR023365">
    <property type="entry name" value="Sortase_dom-sf"/>
</dbReference>
<proteinExistence type="predicted"/>
<feature type="active site" description="Acyl-thioester intermediate" evidence="4">
    <location>
        <position position="118"/>
    </location>
</feature>
<protein>
    <submittedName>
        <fullName evidence="5">Class A sortase</fullName>
    </submittedName>
</protein>
<evidence type="ECO:0000313" key="6">
    <source>
        <dbReference type="Proteomes" id="UP000823963"/>
    </source>
</evidence>
<evidence type="ECO:0000256" key="3">
    <source>
        <dbReference type="ARBA" id="ARBA00022807"/>
    </source>
</evidence>
<dbReference type="GO" id="GO:0006508">
    <property type="term" value="P:proteolysis"/>
    <property type="evidence" value="ECO:0007669"/>
    <property type="project" value="UniProtKB-KW"/>
</dbReference>
<dbReference type="EMBL" id="DXFP01000026">
    <property type="protein sequence ID" value="HIX01790.1"/>
    <property type="molecule type" value="Genomic_DNA"/>
</dbReference>
<evidence type="ECO:0000256" key="1">
    <source>
        <dbReference type="ARBA" id="ARBA00022670"/>
    </source>
</evidence>
<dbReference type="GO" id="GO:0008234">
    <property type="term" value="F:cysteine-type peptidase activity"/>
    <property type="evidence" value="ECO:0007669"/>
    <property type="project" value="UniProtKB-KW"/>
</dbReference>
<dbReference type="Pfam" id="PF04203">
    <property type="entry name" value="Sortase"/>
    <property type="match status" value="1"/>
</dbReference>
<gene>
    <name evidence="5" type="ORF">H9861_03450</name>
</gene>
<name>A0A9D1UWK8_9LACO</name>
<dbReference type="Proteomes" id="UP000823963">
    <property type="component" value="Unassembled WGS sequence"/>
</dbReference>
<organism evidence="5 6">
    <name type="scientific">Candidatus Ligilactobacillus excrementigallinarum</name>
    <dbReference type="NCBI Taxonomy" id="2838641"/>
    <lineage>
        <taxon>Bacteria</taxon>
        <taxon>Bacillati</taxon>
        <taxon>Bacillota</taxon>
        <taxon>Bacilli</taxon>
        <taxon>Lactobacillales</taxon>
        <taxon>Lactobacillaceae</taxon>
        <taxon>Ligilactobacillus</taxon>
    </lineage>
</organism>
<evidence type="ECO:0000256" key="4">
    <source>
        <dbReference type="PIRSR" id="PIRSR605754-1"/>
    </source>
</evidence>
<dbReference type="InterPro" id="IPR042007">
    <property type="entry name" value="Sortase_A"/>
</dbReference>